<protein>
    <submittedName>
        <fullName evidence="4">Response regulator</fullName>
    </submittedName>
</protein>
<evidence type="ECO:0000259" key="3">
    <source>
        <dbReference type="PROSITE" id="PS50110"/>
    </source>
</evidence>
<evidence type="ECO:0000313" key="5">
    <source>
        <dbReference type="Proteomes" id="UP000195807"/>
    </source>
</evidence>
<dbReference type="PROSITE" id="PS50110">
    <property type="entry name" value="RESPONSE_REGULATORY"/>
    <property type="match status" value="1"/>
</dbReference>
<keyword evidence="1 2" id="KW-0597">Phosphoprotein</keyword>
<dbReference type="PANTHER" id="PTHR44591">
    <property type="entry name" value="STRESS RESPONSE REGULATOR PROTEIN 1"/>
    <property type="match status" value="1"/>
</dbReference>
<dbReference type="GO" id="GO:0000160">
    <property type="term" value="P:phosphorelay signal transduction system"/>
    <property type="evidence" value="ECO:0007669"/>
    <property type="project" value="InterPro"/>
</dbReference>
<proteinExistence type="predicted"/>
<dbReference type="InterPro" id="IPR001789">
    <property type="entry name" value="Sig_transdc_resp-reg_receiver"/>
</dbReference>
<dbReference type="KEGG" id="cman:A9D14_10700"/>
<dbReference type="STRING" id="450378.GCA_001661675_02156"/>
<dbReference type="InterPro" id="IPR050595">
    <property type="entry name" value="Bact_response_regulator"/>
</dbReference>
<feature type="domain" description="Response regulatory" evidence="3">
    <location>
        <begin position="11"/>
        <end position="127"/>
    </location>
</feature>
<dbReference type="Pfam" id="PF00072">
    <property type="entry name" value="Response_reg"/>
    <property type="match status" value="1"/>
</dbReference>
<keyword evidence="5" id="KW-1185">Reference proteome</keyword>
<feature type="modified residue" description="4-aspartylphosphate" evidence="2">
    <location>
        <position position="60"/>
    </location>
</feature>
<evidence type="ECO:0000256" key="1">
    <source>
        <dbReference type="ARBA" id="ARBA00022553"/>
    </source>
</evidence>
<dbReference type="Gene3D" id="3.40.50.2300">
    <property type="match status" value="1"/>
</dbReference>
<dbReference type="PANTHER" id="PTHR44591:SF3">
    <property type="entry name" value="RESPONSE REGULATORY DOMAIN-CONTAINING PROTEIN"/>
    <property type="match status" value="1"/>
</dbReference>
<dbReference type="OrthoDB" id="9786548at2"/>
<name>A0A1Z1FCT7_9SPHN</name>
<gene>
    <name evidence="4" type="ORF">A9D14_10700</name>
</gene>
<accession>A0A1Z1FCT7</accession>
<dbReference type="EMBL" id="CP019602">
    <property type="protein sequence ID" value="ARU16565.1"/>
    <property type="molecule type" value="Genomic_DNA"/>
</dbReference>
<dbReference type="SMART" id="SM00448">
    <property type="entry name" value="REC"/>
    <property type="match status" value="1"/>
</dbReference>
<evidence type="ECO:0000313" key="4">
    <source>
        <dbReference type="EMBL" id="ARU16565.1"/>
    </source>
</evidence>
<dbReference type="InterPro" id="IPR011006">
    <property type="entry name" value="CheY-like_superfamily"/>
</dbReference>
<dbReference type="Proteomes" id="UP000195807">
    <property type="component" value="Chromosome"/>
</dbReference>
<organism evidence="4 5">
    <name type="scientific">Croceicoccus marinus</name>
    <dbReference type="NCBI Taxonomy" id="450378"/>
    <lineage>
        <taxon>Bacteria</taxon>
        <taxon>Pseudomonadati</taxon>
        <taxon>Pseudomonadota</taxon>
        <taxon>Alphaproteobacteria</taxon>
        <taxon>Sphingomonadales</taxon>
        <taxon>Erythrobacteraceae</taxon>
        <taxon>Croceicoccus</taxon>
    </lineage>
</organism>
<sequence>MEIDWGNSKLRVLLVEDEPLHQKLFAAWINQAGHQVVGVLDPRKAEAAMLHHLPDVAIIDIRLPHIDGLKLIALLRRRPELIAIPIIAVTVLNDEYDERSCLLAGADVYVTKPFSRAELLALLHRFATGRESVG</sequence>
<dbReference type="RefSeq" id="WP_066846202.1">
    <property type="nucleotide sequence ID" value="NZ_CP019602.1"/>
</dbReference>
<dbReference type="SUPFAM" id="SSF52172">
    <property type="entry name" value="CheY-like"/>
    <property type="match status" value="1"/>
</dbReference>
<reference evidence="4 5" key="1">
    <citation type="submission" date="2017-01" db="EMBL/GenBank/DDBJ databases">
        <title>Complete genome sequence of esterase-producing bacterium Croceicoccus marinus E4A9.</title>
        <authorList>
            <person name="Wu Y.-H."/>
            <person name="Cheng H."/>
            <person name="Xu L."/>
            <person name="Huo Y.-Y."/>
            <person name="Wang C.-S."/>
            <person name="Xu X.-W."/>
        </authorList>
    </citation>
    <scope>NUCLEOTIDE SEQUENCE [LARGE SCALE GENOMIC DNA]</scope>
    <source>
        <strain evidence="4 5">E4A9</strain>
    </source>
</reference>
<evidence type="ECO:0000256" key="2">
    <source>
        <dbReference type="PROSITE-ProRule" id="PRU00169"/>
    </source>
</evidence>
<dbReference type="AlphaFoldDB" id="A0A1Z1FCT7"/>